<comment type="caution">
    <text evidence="1">The sequence shown here is derived from an EMBL/GenBank/DDBJ whole genome shotgun (WGS) entry which is preliminary data.</text>
</comment>
<keyword evidence="2" id="KW-1185">Reference proteome</keyword>
<name>A0A0V8JBT7_9BACL</name>
<protein>
    <submittedName>
        <fullName evidence="1">Uncharacterized protein</fullName>
    </submittedName>
</protein>
<dbReference type="OrthoDB" id="2957368at2"/>
<dbReference type="AlphaFoldDB" id="A0A0V8JBT7"/>
<organism evidence="1 2">
    <name type="scientific">Fictibacillus enclensis</name>
    <dbReference type="NCBI Taxonomy" id="1017270"/>
    <lineage>
        <taxon>Bacteria</taxon>
        <taxon>Bacillati</taxon>
        <taxon>Bacillota</taxon>
        <taxon>Bacilli</taxon>
        <taxon>Bacillales</taxon>
        <taxon>Fictibacillaceae</taxon>
        <taxon>Fictibacillus</taxon>
    </lineage>
</organism>
<gene>
    <name evidence="1" type="ORF">AS030_01760</name>
</gene>
<dbReference type="Gene3D" id="1.25.40.10">
    <property type="entry name" value="Tetratricopeptide repeat domain"/>
    <property type="match status" value="1"/>
</dbReference>
<dbReference type="RefSeq" id="WP_061967706.1">
    <property type="nucleotide sequence ID" value="NZ_FMAV01000001.1"/>
</dbReference>
<proteinExistence type="predicted"/>
<reference evidence="1 2" key="1">
    <citation type="journal article" date="2014" name="Antonie Van Leeuwenhoek">
        <title>Fictibacillus enclensis sp. nov., isolated from marine sediment.</title>
        <authorList>
            <person name="Dastager S.G."/>
            <person name="Mawlankar R."/>
            <person name="Srinivasan K."/>
            <person name="Tang S.K."/>
            <person name="Lee J.C."/>
            <person name="Ramana V.V."/>
            <person name="Shouche Y.S."/>
        </authorList>
    </citation>
    <scope>NUCLEOTIDE SEQUENCE [LARGE SCALE GENOMIC DNA]</scope>
    <source>
        <strain evidence="1 2">NIO-1003</strain>
    </source>
</reference>
<dbReference type="EMBL" id="LNQN01000001">
    <property type="protein sequence ID" value="KSU84312.1"/>
    <property type="molecule type" value="Genomic_DNA"/>
</dbReference>
<evidence type="ECO:0000313" key="2">
    <source>
        <dbReference type="Proteomes" id="UP000054099"/>
    </source>
</evidence>
<dbReference type="InterPro" id="IPR011990">
    <property type="entry name" value="TPR-like_helical_dom_sf"/>
</dbReference>
<dbReference type="InterPro" id="IPR019734">
    <property type="entry name" value="TPR_rpt"/>
</dbReference>
<evidence type="ECO:0000313" key="1">
    <source>
        <dbReference type="EMBL" id="KSU84312.1"/>
    </source>
</evidence>
<dbReference type="SUPFAM" id="SSF48452">
    <property type="entry name" value="TPR-like"/>
    <property type="match status" value="1"/>
</dbReference>
<sequence length="364" mass="43162">MILQTEKASEVIELLSRWNVSMRDRNLAVVEELNIEIQELLDPAQLDHQELLWHSLLETRYTLIHKRYDDTEVLLKQLELLEGQLSPEMAFYYHFFNGMFASSMNRHVDAVSSYQIAERFLGCVEDKIEVAEFYYKAAAAFYHTRKFLLAISYAKMARETFEEVSKNDLRCADCENILGLCSLSLKQYEQAEEHFLDSLDIAEKFKSEELLNFIRYNLGFLYSEQNLSDIAIRHLGELYSKKFIPHKLSFLLAREYFKMNDKENGFYYLHQGMDVCCSVQNEEYLHHLQILNAQYSDLPFGEIEQIVIEHLKYFEEKQLWGFVQDYTESLATLLHHEKQFEKASTYFYQAFRAKTKIEEMGYLR</sequence>
<accession>A0A0V8JBT7</accession>
<dbReference type="Proteomes" id="UP000054099">
    <property type="component" value="Unassembled WGS sequence"/>
</dbReference>
<dbReference type="SMART" id="SM00028">
    <property type="entry name" value="TPR"/>
    <property type="match status" value="2"/>
</dbReference>